<dbReference type="EMBL" id="CP045482">
    <property type="protein sequence ID" value="QGR21522.1"/>
    <property type="molecule type" value="Genomic_DNA"/>
</dbReference>
<evidence type="ECO:0000313" key="3">
    <source>
        <dbReference type="Proteomes" id="UP000426328"/>
    </source>
</evidence>
<dbReference type="Proteomes" id="UP000474054">
    <property type="component" value="Unassembled WGS sequence"/>
</dbReference>
<dbReference type="SUPFAM" id="SSF75169">
    <property type="entry name" value="DsrEFH-like"/>
    <property type="match status" value="1"/>
</dbReference>
<reference evidence="2 3" key="2">
    <citation type="submission" date="2019-10" db="EMBL/GenBank/DDBJ databases">
        <title>Genome Sequences from Six Type Strain Members of the Archaeal Family Sulfolobaceae: Acidianus ambivalens, Acidianus infernus, Metallosphaera prunae, Stygiolobus azoricus, Sulfolobus metallicus, and Sulfurisphaera ohwakuensis.</title>
        <authorList>
            <person name="Counts J.A."/>
            <person name="Kelly R.M."/>
        </authorList>
    </citation>
    <scope>NUCLEOTIDE SEQUENCE [LARGE SCALE GENOMIC DNA]</scope>
    <source>
        <strain evidence="2 3">LEI 10</strain>
    </source>
</reference>
<dbReference type="Gene3D" id="3.40.1260.10">
    <property type="entry name" value="DsrEFH-like"/>
    <property type="match status" value="1"/>
</dbReference>
<dbReference type="PANTHER" id="PTHR37691:SF1">
    <property type="entry name" value="BLR3518 PROTEIN"/>
    <property type="match status" value="1"/>
</dbReference>
<dbReference type="Proteomes" id="UP000426328">
    <property type="component" value="Chromosome"/>
</dbReference>
<dbReference type="GeneID" id="42779195"/>
<dbReference type="KEGG" id="aamb:D1866_05620"/>
<sequence>MYKVIVQVKDEERVPQAIRSVINLYNDLKGDAEIEVVFHQSAIKALVKGNPNEDYVKKLLSSGINVVGCMNSINALNLNVDSLIKGISIVQAGVGEIVRKQAEGWIYLSL</sequence>
<organism evidence="2 3">
    <name type="scientific">Acidianus ambivalens</name>
    <name type="common">Desulfurolobus ambivalens</name>
    <dbReference type="NCBI Taxonomy" id="2283"/>
    <lineage>
        <taxon>Archaea</taxon>
        <taxon>Thermoproteota</taxon>
        <taxon>Thermoprotei</taxon>
        <taxon>Sulfolobales</taxon>
        <taxon>Sulfolobaceae</taxon>
        <taxon>Acidianus</taxon>
    </lineage>
</organism>
<protein>
    <submittedName>
        <fullName evidence="2">Sulfur reductase DrsE</fullName>
    </submittedName>
</protein>
<evidence type="ECO:0000313" key="1">
    <source>
        <dbReference type="EMBL" id="MQL55914.1"/>
    </source>
</evidence>
<proteinExistence type="predicted"/>
<dbReference type="InterPro" id="IPR027396">
    <property type="entry name" value="DsrEFH-like"/>
</dbReference>
<accession>A0A650CV54</accession>
<name>A0A650CV54_ACIAM</name>
<dbReference type="RefSeq" id="WP_152942155.1">
    <property type="nucleotide sequence ID" value="NZ_CP045482.1"/>
</dbReference>
<reference evidence="1 4" key="1">
    <citation type="submission" date="2019-10" db="EMBL/GenBank/DDBJ databases">
        <title>Comparative genomics of sulfur disproportionating microorganisms.</title>
        <authorList>
            <person name="Ward L.M."/>
            <person name="Bertran E."/>
            <person name="Johnston D."/>
        </authorList>
    </citation>
    <scope>NUCLEOTIDE SEQUENCE [LARGE SCALE GENOMIC DNA]</scope>
    <source>
        <strain evidence="1 4">DSM 3772</strain>
    </source>
</reference>
<dbReference type="AlphaFoldDB" id="A0A650CV54"/>
<gene>
    <name evidence="2" type="ORF">D1866_05620</name>
    <name evidence="1" type="ORF">GFB69_09205</name>
</gene>
<evidence type="ECO:0000313" key="2">
    <source>
        <dbReference type="EMBL" id="QGR21522.1"/>
    </source>
</evidence>
<dbReference type="InterPro" id="IPR003787">
    <property type="entry name" value="Sulphur_relay_DsrE/F-like"/>
</dbReference>
<dbReference type="PANTHER" id="PTHR37691">
    <property type="entry name" value="BLR3518 PROTEIN"/>
    <property type="match status" value="1"/>
</dbReference>
<evidence type="ECO:0000313" key="4">
    <source>
        <dbReference type="Proteomes" id="UP000474054"/>
    </source>
</evidence>
<dbReference type="EMBL" id="WHYS01000002">
    <property type="protein sequence ID" value="MQL55914.1"/>
    <property type="molecule type" value="Genomic_DNA"/>
</dbReference>
<keyword evidence="3" id="KW-1185">Reference proteome</keyword>
<dbReference type="Pfam" id="PF02635">
    <property type="entry name" value="DsrE"/>
    <property type="match status" value="1"/>
</dbReference>